<dbReference type="PANTHER" id="PTHR43179">
    <property type="entry name" value="RHAMNOSYLTRANSFERASE WBBL"/>
    <property type="match status" value="1"/>
</dbReference>
<feature type="region of interest" description="Disordered" evidence="1">
    <location>
        <begin position="1"/>
        <end position="21"/>
    </location>
</feature>
<dbReference type="Pfam" id="PF00535">
    <property type="entry name" value="Glycos_transf_2"/>
    <property type="match status" value="1"/>
</dbReference>
<dbReference type="InterPro" id="IPR001173">
    <property type="entry name" value="Glyco_trans_2-like"/>
</dbReference>
<dbReference type="GO" id="GO:0016740">
    <property type="term" value="F:transferase activity"/>
    <property type="evidence" value="ECO:0007669"/>
    <property type="project" value="UniProtKB-KW"/>
</dbReference>
<gene>
    <name evidence="3" type="ORF">B8V81_3578</name>
</gene>
<dbReference type="Gene3D" id="3.90.550.10">
    <property type="entry name" value="Spore Coat Polysaccharide Biosynthesis Protein SpsA, Chain A"/>
    <property type="match status" value="1"/>
</dbReference>
<keyword evidence="4" id="KW-1185">Reference proteome</keyword>
<dbReference type="CDD" id="cd04186">
    <property type="entry name" value="GT_2_like_c"/>
    <property type="match status" value="1"/>
</dbReference>
<dbReference type="Proteomes" id="UP000234789">
    <property type="component" value="Unassembled WGS sequence"/>
</dbReference>
<feature type="domain" description="Glycosyltransferase 2-like" evidence="2">
    <location>
        <begin position="44"/>
        <end position="217"/>
    </location>
</feature>
<accession>A0A2N5N472</accession>
<evidence type="ECO:0000313" key="3">
    <source>
        <dbReference type="EMBL" id="PLT45147.1"/>
    </source>
</evidence>
<dbReference type="AlphaFoldDB" id="A0A2N5N472"/>
<organism evidence="3 4">
    <name type="scientific">Paenibacillus pasadenensis</name>
    <dbReference type="NCBI Taxonomy" id="217090"/>
    <lineage>
        <taxon>Bacteria</taxon>
        <taxon>Bacillati</taxon>
        <taxon>Bacillota</taxon>
        <taxon>Bacilli</taxon>
        <taxon>Bacillales</taxon>
        <taxon>Paenibacillaceae</taxon>
        <taxon>Paenibacillus</taxon>
    </lineage>
</organism>
<name>A0A2N5N472_9BACL</name>
<evidence type="ECO:0000313" key="4">
    <source>
        <dbReference type="Proteomes" id="UP000234789"/>
    </source>
</evidence>
<evidence type="ECO:0000259" key="2">
    <source>
        <dbReference type="Pfam" id="PF00535"/>
    </source>
</evidence>
<dbReference type="InterPro" id="IPR029044">
    <property type="entry name" value="Nucleotide-diphossugar_trans"/>
</dbReference>
<dbReference type="SUPFAM" id="SSF53448">
    <property type="entry name" value="Nucleotide-diphospho-sugar transferases"/>
    <property type="match status" value="1"/>
</dbReference>
<keyword evidence="3" id="KW-0808">Transferase</keyword>
<reference evidence="3 4" key="1">
    <citation type="submission" date="2017-05" db="EMBL/GenBank/DDBJ databases">
        <title>Functional genome analysis of Paenibacillus pasadenensis strain R16: insights on endophytic life style and antifungal activity.</title>
        <authorList>
            <person name="Passera A."/>
            <person name="Marcolungo L."/>
            <person name="Casati P."/>
            <person name="Brasca M."/>
            <person name="Quaglino F."/>
            <person name="Delledonne M."/>
        </authorList>
    </citation>
    <scope>NUCLEOTIDE SEQUENCE [LARGE SCALE GENOMIC DNA]</scope>
    <source>
        <strain evidence="3 4">R16</strain>
    </source>
</reference>
<evidence type="ECO:0000256" key="1">
    <source>
        <dbReference type="SAM" id="MobiDB-lite"/>
    </source>
</evidence>
<proteinExistence type="predicted"/>
<feature type="compositionally biased region" description="Basic and acidic residues" evidence="1">
    <location>
        <begin position="12"/>
        <end position="21"/>
    </location>
</feature>
<sequence length="451" mass="49352">MAKAGRRAAVPENEKLHAQGREEGYRQGLEAGRQAFGVPWPGTSIIIPTFDKRGYLEQCLDSILAHTPEPYEIIVVDNGSSDGTAEMLASRGAALGFGRLRWRLMGRNAGFAAAVNRGLMMARGEKLLLLNNDTLVTPRWLDNLTACLDGIPNAGIVGPVTNFISGEQRIDAPYRTIPAMRAWAASFNEPDPGRWRETERLTGFCMLMRRGLLEEIGYFDEGYEVGNYEDDDFSLRARLAGYRLAIAGDAFIHHYGNVSIRSIGRRMEAITLRNRRYFLAKWEGAGSLPPAIRPEERSASAGELELYPGGIAAEGADGTVWWVESGRRWRIDGAWTLPSKRIAMPLLRRLGVAAEPVPAELAAVRWHGLPDAPPLPDAPDGGAKPPEAVLLPDGSVGLVEEGRLRRPLNPLAASSWSLERRPVRRRLSPAEADAIPAGPAIAAAPQLHQRL</sequence>
<dbReference type="RefSeq" id="WP_101808853.1">
    <property type="nucleotide sequence ID" value="NZ_NFEZ01000004.1"/>
</dbReference>
<dbReference type="PANTHER" id="PTHR43179:SF7">
    <property type="entry name" value="RHAMNOSYLTRANSFERASE WBBL"/>
    <property type="match status" value="1"/>
</dbReference>
<protein>
    <submittedName>
        <fullName evidence="3">Glycosyl transferase, group 2 family protein</fullName>
    </submittedName>
</protein>
<dbReference type="EMBL" id="NFEZ01000004">
    <property type="protein sequence ID" value="PLT45147.1"/>
    <property type="molecule type" value="Genomic_DNA"/>
</dbReference>
<comment type="caution">
    <text evidence="3">The sequence shown here is derived from an EMBL/GenBank/DDBJ whole genome shotgun (WGS) entry which is preliminary data.</text>
</comment>